<feature type="binding site" evidence="14">
    <location>
        <begin position="122"/>
        <end position="123"/>
    </location>
    <ligand>
        <name>beta-D-galactose</name>
        <dbReference type="ChEBI" id="CHEBI:27667"/>
    </ligand>
</feature>
<comment type="subunit">
    <text evidence="5">Monomer.</text>
</comment>
<dbReference type="Proteomes" id="UP000316775">
    <property type="component" value="Unassembled WGS sequence"/>
</dbReference>
<evidence type="ECO:0000256" key="8">
    <source>
        <dbReference type="ARBA" id="ARBA00022837"/>
    </source>
</evidence>
<evidence type="ECO:0000256" key="9">
    <source>
        <dbReference type="ARBA" id="ARBA00023235"/>
    </source>
</evidence>
<dbReference type="PIRSF" id="PIRSF005096">
    <property type="entry name" value="GALM"/>
    <property type="match status" value="1"/>
</dbReference>
<dbReference type="FunFam" id="2.70.98.10:FF:000003">
    <property type="entry name" value="Aldose 1-epimerase"/>
    <property type="match status" value="1"/>
</dbReference>
<evidence type="ECO:0000256" key="2">
    <source>
        <dbReference type="ARBA" id="ARBA00004496"/>
    </source>
</evidence>
<evidence type="ECO:0000256" key="13">
    <source>
        <dbReference type="PIRSR" id="PIRSR005096-2"/>
    </source>
</evidence>
<dbReference type="EC" id="5.1.3.3" evidence="11"/>
<keyword evidence="10 11" id="KW-0119">Carbohydrate metabolism</keyword>
<reference evidence="15 16" key="1">
    <citation type="submission" date="2019-06" db="EMBL/GenBank/DDBJ databases">
        <title>Whole genome shotgun sequence of Flavobacterium flevense NBRC 14960.</title>
        <authorList>
            <person name="Hosoyama A."/>
            <person name="Uohara A."/>
            <person name="Ohji S."/>
            <person name="Ichikawa N."/>
        </authorList>
    </citation>
    <scope>NUCLEOTIDE SEQUENCE [LARGE SCALE GENOMIC DNA]</scope>
    <source>
        <strain evidence="15 16">NBRC 14960</strain>
    </source>
</reference>
<keyword evidence="9 11" id="KW-0413">Isomerase</keyword>
<dbReference type="SUPFAM" id="SSF74650">
    <property type="entry name" value="Galactose mutarotase-like"/>
    <property type="match status" value="1"/>
</dbReference>
<dbReference type="Gene3D" id="2.70.98.10">
    <property type="match status" value="1"/>
</dbReference>
<feature type="binding site" evidence="13">
    <location>
        <position position="291"/>
    </location>
    <ligand>
        <name>beta-D-galactose</name>
        <dbReference type="ChEBI" id="CHEBI:27667"/>
    </ligand>
</feature>
<evidence type="ECO:0000256" key="1">
    <source>
        <dbReference type="ARBA" id="ARBA00001913"/>
    </source>
</evidence>
<evidence type="ECO:0000256" key="14">
    <source>
        <dbReference type="PIRSR" id="PIRSR005096-3"/>
    </source>
</evidence>
<keyword evidence="6" id="KW-0963">Cytoplasm</keyword>
<keyword evidence="16" id="KW-1185">Reference proteome</keyword>
<feature type="active site" description="Proton donor" evidence="12">
    <location>
        <position position="219"/>
    </location>
</feature>
<proteinExistence type="inferred from homology"/>
<evidence type="ECO:0000256" key="10">
    <source>
        <dbReference type="ARBA" id="ARBA00023277"/>
    </source>
</evidence>
<comment type="subcellular location">
    <subcellularLocation>
        <location evidence="2">Cytoplasm</location>
    </subcellularLocation>
</comment>
<comment type="catalytic activity">
    <reaction evidence="11">
        <text>alpha-D-glucose = beta-D-glucose</text>
        <dbReference type="Rhea" id="RHEA:10264"/>
        <dbReference type="ChEBI" id="CHEBI:15903"/>
        <dbReference type="ChEBI" id="CHEBI:17925"/>
        <dbReference type="EC" id="5.1.3.3"/>
    </reaction>
</comment>
<dbReference type="GO" id="GO:0033499">
    <property type="term" value="P:galactose catabolic process via UDP-galactose, Leloir pathway"/>
    <property type="evidence" value="ECO:0007669"/>
    <property type="project" value="TreeGrafter"/>
</dbReference>
<evidence type="ECO:0000313" key="15">
    <source>
        <dbReference type="EMBL" id="GEC72765.1"/>
    </source>
</evidence>
<evidence type="ECO:0000256" key="11">
    <source>
        <dbReference type="PIRNR" id="PIRNR005096"/>
    </source>
</evidence>
<dbReference type="InterPro" id="IPR011013">
    <property type="entry name" value="Gal_mutarotase_sf_dom"/>
</dbReference>
<evidence type="ECO:0000256" key="3">
    <source>
        <dbReference type="ARBA" id="ARBA00005028"/>
    </source>
</evidence>
<name>A0A4Y4AWY9_9FLAO</name>
<dbReference type="NCBIfam" id="NF008277">
    <property type="entry name" value="PRK11055.1"/>
    <property type="match status" value="1"/>
</dbReference>
<dbReference type="GO" id="GO:0004034">
    <property type="term" value="F:aldose 1-epimerase activity"/>
    <property type="evidence" value="ECO:0007669"/>
    <property type="project" value="UniProtKB-EC"/>
</dbReference>
<sequence>MKRIESLLLFVFAINVVGCKQKDNTVFNNDTQNKQGSIELVTNLKSDDFKLKIDGKNTDLYVLKNKNGIVASFTNYGQRLISLMIPDRNGNFADVVLGFKDINTYKSAREKYFGATIGRYGNRIAEGKFSIDDKVYQLTTNNKKNHLHGGNKGFNNCVWEAHQIGENEIEFTRTSVDGEEGYPGNLKVKIHYVLTDANELKIDYSATTDQNTIINLTHHSFFNLAGEGSGTINDHLLEINADRYTPVDEGLIPTGELASVIGTPFDFRSVKKIGKDLDVINEQLEFGKGYDHNFVLNNSLKNDEGLCFAARVEEPKSGRVMEVYTNEPGLQFYGGNFLDGKTKGKSGKPYIYRGAFCLETQHFPDSPNHSNFPSTLLKVGKVYKSSCVYKFSVNK</sequence>
<dbReference type="EMBL" id="BJNP01000025">
    <property type="protein sequence ID" value="GEC72765.1"/>
    <property type="molecule type" value="Genomic_DNA"/>
</dbReference>
<dbReference type="GO" id="GO:0005737">
    <property type="term" value="C:cytoplasm"/>
    <property type="evidence" value="ECO:0007669"/>
    <property type="project" value="UniProtKB-SubCell"/>
</dbReference>
<dbReference type="CDD" id="cd09019">
    <property type="entry name" value="galactose_mutarotase_like"/>
    <property type="match status" value="1"/>
</dbReference>
<dbReference type="PANTHER" id="PTHR10091">
    <property type="entry name" value="ALDOSE-1-EPIMERASE"/>
    <property type="match status" value="1"/>
</dbReference>
<dbReference type="InterPro" id="IPR047215">
    <property type="entry name" value="Galactose_mutarotase-like"/>
</dbReference>
<dbReference type="InterPro" id="IPR014718">
    <property type="entry name" value="GH-type_carb-bd"/>
</dbReference>
<gene>
    <name evidence="15" type="ORF">FFL01_23040</name>
</gene>
<dbReference type="OrthoDB" id="9779408at2"/>
<comment type="similarity">
    <text evidence="4 11">Belongs to the aldose epimerase family.</text>
</comment>
<keyword evidence="8" id="KW-0106">Calcium</keyword>
<dbReference type="GO" id="GO:0030246">
    <property type="term" value="F:carbohydrate binding"/>
    <property type="evidence" value="ECO:0007669"/>
    <property type="project" value="InterPro"/>
</dbReference>
<evidence type="ECO:0000256" key="7">
    <source>
        <dbReference type="ARBA" id="ARBA00022553"/>
    </source>
</evidence>
<keyword evidence="7" id="KW-0597">Phosphoprotein</keyword>
<evidence type="ECO:0000256" key="5">
    <source>
        <dbReference type="ARBA" id="ARBA00011245"/>
    </source>
</evidence>
<comment type="pathway">
    <text evidence="3 11">Carbohydrate metabolism; hexose metabolism.</text>
</comment>
<dbReference type="STRING" id="983.SAMN05443543_11517"/>
<dbReference type="PANTHER" id="PTHR10091:SF0">
    <property type="entry name" value="GALACTOSE MUTAROTASE"/>
    <property type="match status" value="1"/>
</dbReference>
<dbReference type="AlphaFoldDB" id="A0A4Y4AWY9"/>
<dbReference type="UniPathway" id="UPA00242"/>
<evidence type="ECO:0000256" key="12">
    <source>
        <dbReference type="PIRSR" id="PIRSR005096-1"/>
    </source>
</evidence>
<comment type="cofactor">
    <cofactor evidence="1">
        <name>Ca(2+)</name>
        <dbReference type="ChEBI" id="CHEBI:29108"/>
    </cofactor>
</comment>
<evidence type="ECO:0000256" key="6">
    <source>
        <dbReference type="ARBA" id="ARBA00022490"/>
    </source>
</evidence>
<organism evidence="15 16">
    <name type="scientific">Flavobacterium flevense</name>
    <dbReference type="NCBI Taxonomy" id="983"/>
    <lineage>
        <taxon>Bacteria</taxon>
        <taxon>Pseudomonadati</taxon>
        <taxon>Bacteroidota</taxon>
        <taxon>Flavobacteriia</taxon>
        <taxon>Flavobacteriales</taxon>
        <taxon>Flavobacteriaceae</taxon>
        <taxon>Flavobacterium</taxon>
    </lineage>
</organism>
<dbReference type="RefSeq" id="WP_073247194.1">
    <property type="nucleotide sequence ID" value="NZ_BJNP01000025.1"/>
</dbReference>
<dbReference type="Pfam" id="PF01263">
    <property type="entry name" value="Aldose_epim"/>
    <property type="match status" value="1"/>
</dbReference>
<evidence type="ECO:0000256" key="4">
    <source>
        <dbReference type="ARBA" id="ARBA00006206"/>
    </source>
</evidence>
<dbReference type="InterPro" id="IPR015443">
    <property type="entry name" value="Aldose_1-epimerase"/>
</dbReference>
<dbReference type="GO" id="GO:0006006">
    <property type="term" value="P:glucose metabolic process"/>
    <property type="evidence" value="ECO:0007669"/>
    <property type="project" value="TreeGrafter"/>
</dbReference>
<accession>A0A4Y4AWY9</accession>
<evidence type="ECO:0000313" key="16">
    <source>
        <dbReference type="Proteomes" id="UP000316775"/>
    </source>
</evidence>
<feature type="active site" description="Proton acceptor" evidence="12">
    <location>
        <position position="359"/>
    </location>
</feature>
<protein>
    <recommendedName>
        <fullName evidence="11">Aldose 1-epimerase</fullName>
        <ecNumber evidence="11">5.1.3.3</ecNumber>
    </recommendedName>
</protein>
<dbReference type="InterPro" id="IPR008183">
    <property type="entry name" value="Aldose_1/G6P_1-epimerase"/>
</dbReference>
<comment type="caution">
    <text evidence="15">The sequence shown here is derived from an EMBL/GenBank/DDBJ whole genome shotgun (WGS) entry which is preliminary data.</text>
</comment>